<name>A0A3N9Y4D3_9ACTN</name>
<dbReference type="EMBL" id="QGSY01000071">
    <property type="protein sequence ID" value="RQX14277.1"/>
    <property type="molecule type" value="Genomic_DNA"/>
</dbReference>
<dbReference type="Proteomes" id="UP000266889">
    <property type="component" value="Unassembled WGS sequence"/>
</dbReference>
<dbReference type="OrthoDB" id="9157032at2"/>
<comment type="caution">
    <text evidence="2">The sequence shown here is derived from an EMBL/GenBank/DDBJ whole genome shotgun (WGS) entry which is preliminary data.</text>
</comment>
<accession>A0A3N9Y4D3</accession>
<sequence>MRSAEILDQLDTAAADFTFPDLGHCYYYAVDARLHAYRDAQRWALIVEVLGYSPRAGNLTDVLHVFGNCLTEGESGYTSEDILDRIDNWDEIEDIDEPEIYDGGPIVVRGRRITVAAERGEELVDVLRRLVPDHRELLLADEVELRRRIPADIPEIIRLDQWHHPYLLQDTLPSQSETFRQLADVLTTGDVGRYAPDMQPNTHWSNWPESGSL</sequence>
<evidence type="ECO:0000256" key="1">
    <source>
        <dbReference type="SAM" id="MobiDB-lite"/>
    </source>
</evidence>
<dbReference type="AlphaFoldDB" id="A0A3N9Y4D3"/>
<feature type="region of interest" description="Disordered" evidence="1">
    <location>
        <begin position="193"/>
        <end position="213"/>
    </location>
</feature>
<gene>
    <name evidence="2" type="ORF">DLJ58_01665</name>
</gene>
<dbReference type="Pfam" id="PF22535">
    <property type="entry name" value="DUF7003"/>
    <property type="match status" value="1"/>
</dbReference>
<proteinExistence type="predicted"/>
<reference evidence="2 3" key="1">
    <citation type="submission" date="2018-05" db="EMBL/GenBank/DDBJ databases">
        <title>Micromonospora from Atacama Desert.</title>
        <authorList>
            <person name="Carro L."/>
            <person name="Goodfellow M."/>
            <person name="Klenk H.-P."/>
        </authorList>
    </citation>
    <scope>NUCLEOTIDE SEQUENCE [LARGE SCALE GENOMIC DNA]</scope>
    <source>
        <strain evidence="2 3">LB32</strain>
    </source>
</reference>
<evidence type="ECO:0000313" key="3">
    <source>
        <dbReference type="Proteomes" id="UP000266889"/>
    </source>
</evidence>
<organism evidence="2 3">
    <name type="scientific">Micromonospora arida</name>
    <dbReference type="NCBI Taxonomy" id="2203715"/>
    <lineage>
        <taxon>Bacteria</taxon>
        <taxon>Bacillati</taxon>
        <taxon>Actinomycetota</taxon>
        <taxon>Actinomycetes</taxon>
        <taxon>Micromonosporales</taxon>
        <taxon>Micromonosporaceae</taxon>
        <taxon>Micromonospora</taxon>
    </lineage>
</organism>
<feature type="compositionally biased region" description="Polar residues" evidence="1">
    <location>
        <begin position="199"/>
        <end position="213"/>
    </location>
</feature>
<evidence type="ECO:0000313" key="2">
    <source>
        <dbReference type="EMBL" id="RQX14277.1"/>
    </source>
</evidence>
<protein>
    <submittedName>
        <fullName evidence="2">Uncharacterized protein</fullName>
    </submittedName>
</protein>
<keyword evidence="3" id="KW-1185">Reference proteome</keyword>
<dbReference type="RefSeq" id="WP_124853527.1">
    <property type="nucleotide sequence ID" value="NZ_JBEXYX010000016.1"/>
</dbReference>
<dbReference type="InterPro" id="IPR054272">
    <property type="entry name" value="DUF7003"/>
</dbReference>